<evidence type="ECO:0000313" key="3">
    <source>
        <dbReference type="Proteomes" id="UP001218218"/>
    </source>
</evidence>
<protein>
    <submittedName>
        <fullName evidence="2">Uncharacterized protein</fullName>
    </submittedName>
</protein>
<keyword evidence="3" id="KW-1185">Reference proteome</keyword>
<evidence type="ECO:0000256" key="1">
    <source>
        <dbReference type="SAM" id="MobiDB-lite"/>
    </source>
</evidence>
<dbReference type="AlphaFoldDB" id="A0AAD7AG56"/>
<organism evidence="2 3">
    <name type="scientific">Mycena albidolilacea</name>
    <dbReference type="NCBI Taxonomy" id="1033008"/>
    <lineage>
        <taxon>Eukaryota</taxon>
        <taxon>Fungi</taxon>
        <taxon>Dikarya</taxon>
        <taxon>Basidiomycota</taxon>
        <taxon>Agaricomycotina</taxon>
        <taxon>Agaricomycetes</taxon>
        <taxon>Agaricomycetidae</taxon>
        <taxon>Agaricales</taxon>
        <taxon>Marasmiineae</taxon>
        <taxon>Mycenaceae</taxon>
        <taxon>Mycena</taxon>
    </lineage>
</organism>
<comment type="caution">
    <text evidence="2">The sequence shown here is derived from an EMBL/GenBank/DDBJ whole genome shotgun (WGS) entry which is preliminary data.</text>
</comment>
<dbReference type="Proteomes" id="UP001218218">
    <property type="component" value="Unassembled WGS sequence"/>
</dbReference>
<feature type="region of interest" description="Disordered" evidence="1">
    <location>
        <begin position="311"/>
        <end position="332"/>
    </location>
</feature>
<dbReference type="EMBL" id="JARIHO010000007">
    <property type="protein sequence ID" value="KAJ7358007.1"/>
    <property type="molecule type" value="Genomic_DNA"/>
</dbReference>
<feature type="compositionally biased region" description="Gly residues" evidence="1">
    <location>
        <begin position="311"/>
        <end position="324"/>
    </location>
</feature>
<reference evidence="2" key="1">
    <citation type="submission" date="2023-03" db="EMBL/GenBank/DDBJ databases">
        <title>Massive genome expansion in bonnet fungi (Mycena s.s.) driven by repeated elements and novel gene families across ecological guilds.</title>
        <authorList>
            <consortium name="Lawrence Berkeley National Laboratory"/>
            <person name="Harder C.B."/>
            <person name="Miyauchi S."/>
            <person name="Viragh M."/>
            <person name="Kuo A."/>
            <person name="Thoen E."/>
            <person name="Andreopoulos B."/>
            <person name="Lu D."/>
            <person name="Skrede I."/>
            <person name="Drula E."/>
            <person name="Henrissat B."/>
            <person name="Morin E."/>
            <person name="Kohler A."/>
            <person name="Barry K."/>
            <person name="LaButti K."/>
            <person name="Morin E."/>
            <person name="Salamov A."/>
            <person name="Lipzen A."/>
            <person name="Mereny Z."/>
            <person name="Hegedus B."/>
            <person name="Baldrian P."/>
            <person name="Stursova M."/>
            <person name="Weitz H."/>
            <person name="Taylor A."/>
            <person name="Grigoriev I.V."/>
            <person name="Nagy L.G."/>
            <person name="Martin F."/>
            <person name="Kauserud H."/>
        </authorList>
    </citation>
    <scope>NUCLEOTIDE SEQUENCE</scope>
    <source>
        <strain evidence="2">CBHHK002</strain>
    </source>
</reference>
<name>A0AAD7AG56_9AGAR</name>
<sequence length="354" mass="38537">MYTNGLLAVFSSFTGIDAASRIITCSMVFHLDALLEGHRTPRTDATVVEEPIECRVDVLLREGRGCESYIEHSLVPFQGVQFGDRQHQLPLPTTQDPNDVATFPTHMVEDMVNRISAGARVPSRTASSSPRELRSLRTSRLVGRLLHRARECPREPPAHRQGDTHHDTPVVHSLYFGPQHTLQFFAVVVRDRWEHRESRWPTVCCHVVQHDPYPIARFAATSFDTTPTPLHGGPTLVGLSVGCLSTLDMTLLTPSMARGVTMHRISLPPRIVVETRIVQTSSPARAASVDAGNTGYFRGLETGDVGDANGVSGGSMHSGGGAAGAKGAPSKKNKMLDTMPKGAVPQTFFVAQCF</sequence>
<accession>A0AAD7AG56</accession>
<evidence type="ECO:0000313" key="2">
    <source>
        <dbReference type="EMBL" id="KAJ7358007.1"/>
    </source>
</evidence>
<gene>
    <name evidence="2" type="ORF">DFH08DRAFT_953206</name>
</gene>
<proteinExistence type="predicted"/>